<evidence type="ECO:0000256" key="7">
    <source>
        <dbReference type="ARBA" id="ARBA00023242"/>
    </source>
</evidence>
<keyword evidence="7" id="KW-0539">Nucleus</keyword>
<keyword evidence="9" id="KW-1185">Reference proteome</keyword>
<evidence type="ECO:0000256" key="1">
    <source>
        <dbReference type="ARBA" id="ARBA00001968"/>
    </source>
</evidence>
<comment type="subcellular location">
    <subcellularLocation>
        <location evidence="2">Nucleus</location>
    </subcellularLocation>
</comment>
<evidence type="ECO:0000256" key="3">
    <source>
        <dbReference type="ARBA" id="ARBA00006958"/>
    </source>
</evidence>
<evidence type="ECO:0000256" key="4">
    <source>
        <dbReference type="ARBA" id="ARBA00022722"/>
    </source>
</evidence>
<dbReference type="GO" id="GO:0046872">
    <property type="term" value="F:metal ion binding"/>
    <property type="evidence" value="ECO:0007669"/>
    <property type="project" value="UniProtKB-KW"/>
</dbReference>
<comment type="cofactor">
    <cofactor evidence="1">
        <name>a divalent metal cation</name>
        <dbReference type="ChEBI" id="CHEBI:60240"/>
    </cofactor>
</comment>
<keyword evidence="6" id="KW-0378">Hydrolase</keyword>
<dbReference type="RefSeq" id="XP_030750675.1">
    <property type="nucleotide sequence ID" value="XM_030894815.1"/>
</dbReference>
<dbReference type="GO" id="GO:0005634">
    <property type="term" value="C:nucleus"/>
    <property type="evidence" value="ECO:0007669"/>
    <property type="project" value="UniProtKB-SubCell"/>
</dbReference>
<feature type="domain" description="DDE Tnp4" evidence="8">
    <location>
        <begin position="177"/>
        <end position="341"/>
    </location>
</feature>
<accession>A0A6J2XID2</accession>
<dbReference type="PANTHER" id="PTHR22930:SF269">
    <property type="entry name" value="NUCLEASE HARBI1-LIKE PROTEIN"/>
    <property type="match status" value="1"/>
</dbReference>
<dbReference type="AlphaFoldDB" id="A0A6J2XID2"/>
<dbReference type="InParanoid" id="A0A6J2XID2"/>
<proteinExistence type="inferred from homology"/>
<dbReference type="GO" id="GO:0004518">
    <property type="term" value="F:nuclease activity"/>
    <property type="evidence" value="ECO:0007669"/>
    <property type="project" value="UniProtKB-KW"/>
</dbReference>
<evidence type="ECO:0000313" key="9">
    <source>
        <dbReference type="Proteomes" id="UP000504635"/>
    </source>
</evidence>
<reference evidence="10" key="1">
    <citation type="submission" date="2025-08" db="UniProtKB">
        <authorList>
            <consortium name="RefSeq"/>
        </authorList>
    </citation>
    <scope>IDENTIFICATION</scope>
    <source>
        <tissue evidence="10">Gonads</tissue>
    </source>
</reference>
<dbReference type="Pfam" id="PF13359">
    <property type="entry name" value="DDE_Tnp_4"/>
    <property type="match status" value="1"/>
</dbReference>
<dbReference type="Proteomes" id="UP000504635">
    <property type="component" value="Unplaced"/>
</dbReference>
<organism evidence="9 10">
    <name type="scientific">Sitophilus oryzae</name>
    <name type="common">Rice weevil</name>
    <name type="synonym">Curculio oryzae</name>
    <dbReference type="NCBI Taxonomy" id="7048"/>
    <lineage>
        <taxon>Eukaryota</taxon>
        <taxon>Metazoa</taxon>
        <taxon>Ecdysozoa</taxon>
        <taxon>Arthropoda</taxon>
        <taxon>Hexapoda</taxon>
        <taxon>Insecta</taxon>
        <taxon>Pterygota</taxon>
        <taxon>Neoptera</taxon>
        <taxon>Endopterygota</taxon>
        <taxon>Coleoptera</taxon>
        <taxon>Polyphaga</taxon>
        <taxon>Cucujiformia</taxon>
        <taxon>Curculionidae</taxon>
        <taxon>Dryophthorinae</taxon>
        <taxon>Sitophilus</taxon>
    </lineage>
</organism>
<protein>
    <submittedName>
        <fullName evidence="10">Nuclease HARBI1</fullName>
    </submittedName>
</protein>
<dbReference type="InterPro" id="IPR027806">
    <property type="entry name" value="HARBI1_dom"/>
</dbReference>
<evidence type="ECO:0000256" key="2">
    <source>
        <dbReference type="ARBA" id="ARBA00004123"/>
    </source>
</evidence>
<dbReference type="PANTHER" id="PTHR22930">
    <property type="match status" value="1"/>
</dbReference>
<dbReference type="InterPro" id="IPR045249">
    <property type="entry name" value="HARBI1-like"/>
</dbReference>
<evidence type="ECO:0000259" key="8">
    <source>
        <dbReference type="Pfam" id="PF13359"/>
    </source>
</evidence>
<comment type="similarity">
    <text evidence="3">Belongs to the HARBI1 family.</text>
</comment>
<dbReference type="GO" id="GO:0016787">
    <property type="term" value="F:hydrolase activity"/>
    <property type="evidence" value="ECO:0007669"/>
    <property type="project" value="UniProtKB-KW"/>
</dbReference>
<dbReference type="GeneID" id="115878348"/>
<name>A0A6J2XID2_SITOR</name>
<dbReference type="OrthoDB" id="8185584at2759"/>
<keyword evidence="5" id="KW-0479">Metal-binding</keyword>
<evidence type="ECO:0000313" key="10">
    <source>
        <dbReference type="RefSeq" id="XP_030750675.1"/>
    </source>
</evidence>
<gene>
    <name evidence="10" type="primary">LOC115878348</name>
</gene>
<keyword evidence="4" id="KW-0540">Nuclease</keyword>
<sequence>MPTKKDRRKAAACYYYLAVKSRCTEKKRSHRYWVRDWIKRRENMNIMEILLKELEQEDEVCYKNFLRMSAADFRYLLDKIKFVIEKQNTHMRNSIPAAERLAITLRFLATGDSYHSLMYLFRIPVCTISRIIPEVCSAIYNVLKEEYLQVPSSEQEWLQIARQFEEKWNFPQCIGALDGKHVAIKAPKHSGSLFYNYKGTHSIVLMALADANYKFLYINVGSMGRISDGGVFNTCSLATKLENNSLNIPKPRPLPGRNKAIPFVIVADDAFAMKPYIMKPYAFRNLHGGQRVFNYRLSRARRIIENCFGIASARFRVLRKPIELEPEKVSIIVSAICVLHNFLMTRSQNLYAPNGTFDIENHENGTIQPGEWRQETKALLPLQLNRNLRGNLYTKEVQKELTKYFQEEGEVPWQYEYI</sequence>
<evidence type="ECO:0000256" key="5">
    <source>
        <dbReference type="ARBA" id="ARBA00022723"/>
    </source>
</evidence>
<evidence type="ECO:0000256" key="6">
    <source>
        <dbReference type="ARBA" id="ARBA00022801"/>
    </source>
</evidence>
<dbReference type="KEGG" id="soy:115878348"/>
<dbReference type="FunCoup" id="A0A6J2XID2">
    <property type="interactions" value="1"/>
</dbReference>